<dbReference type="AlphaFoldDB" id="A0AAE3ISP4"/>
<dbReference type="EMBL" id="JAOUSF010000001">
    <property type="protein sequence ID" value="MCU9612724.1"/>
    <property type="molecule type" value="Genomic_DNA"/>
</dbReference>
<dbReference type="RefSeq" id="WP_263071907.1">
    <property type="nucleotide sequence ID" value="NZ_JAOUSF010000001.1"/>
</dbReference>
<proteinExistence type="predicted"/>
<evidence type="ECO:0000313" key="3">
    <source>
        <dbReference type="Proteomes" id="UP001209318"/>
    </source>
</evidence>
<organism evidence="2 3">
    <name type="scientific">Perspicuibacillus lycopersici</name>
    <dbReference type="NCBI Taxonomy" id="1325689"/>
    <lineage>
        <taxon>Bacteria</taxon>
        <taxon>Bacillati</taxon>
        <taxon>Bacillota</taxon>
        <taxon>Bacilli</taxon>
        <taxon>Bacillales</taxon>
        <taxon>Bacillaceae</taxon>
        <taxon>Perspicuibacillus</taxon>
    </lineage>
</organism>
<gene>
    <name evidence="2" type="ORF">OEV98_03980</name>
</gene>
<comment type="caution">
    <text evidence="2">The sequence shown here is derived from an EMBL/GenBank/DDBJ whole genome shotgun (WGS) entry which is preliminary data.</text>
</comment>
<keyword evidence="3" id="KW-1185">Reference proteome</keyword>
<feature type="domain" description="DUF7695" evidence="1">
    <location>
        <begin position="3"/>
        <end position="47"/>
    </location>
</feature>
<accession>A0AAE3ISP4</accession>
<name>A0AAE3ISP4_9BACI</name>
<dbReference type="Proteomes" id="UP001209318">
    <property type="component" value="Unassembled WGS sequence"/>
</dbReference>
<dbReference type="InterPro" id="IPR056112">
    <property type="entry name" value="DUF7695"/>
</dbReference>
<evidence type="ECO:0000259" key="1">
    <source>
        <dbReference type="Pfam" id="PF24749"/>
    </source>
</evidence>
<sequence>MKKILVNKVRCKKCNDIIESKHSNDFKRCKCGEIFIDGGRDFQRYGWGINHSEEKAELDDYIDFSYSVYDDKV</sequence>
<dbReference type="Pfam" id="PF24749">
    <property type="entry name" value="DUF7695"/>
    <property type="match status" value="1"/>
</dbReference>
<protein>
    <recommendedName>
        <fullName evidence="1">DUF7695 domain-containing protein</fullName>
    </recommendedName>
</protein>
<evidence type="ECO:0000313" key="2">
    <source>
        <dbReference type="EMBL" id="MCU9612724.1"/>
    </source>
</evidence>
<reference evidence="2" key="1">
    <citation type="submission" date="2022-10" db="EMBL/GenBank/DDBJ databases">
        <title>Description of Fervidibacillus gen. nov. in the family Fervidibacillaceae fam. nov. with two species, Fervidibacillus albus sp. nov., and Fervidibacillus halotolerans sp. nov., isolated from tidal flat sediments.</title>
        <authorList>
            <person name="Kwon K.K."/>
            <person name="Yang S.-H."/>
        </authorList>
    </citation>
    <scope>NUCLEOTIDE SEQUENCE</scope>
    <source>
        <strain evidence="2">JCM 19140</strain>
    </source>
</reference>